<sequence>MVTVYTVLFPATFLTVLALLWAIYYVVTILSPANFFTVLALLWTIYSILTALLGSPDDHHERSKGFEEHTESPVELAEFTDQELKQYDGSGDISRSQSRYQVFLSFRGKDTRHNFTSHLLKALKDCGINVFFDKEKLEKGDELSPALLNAIAASKMSIIILSKDYASSKSCLIELSKIMECKLTQGQIVLPVFYHVNPSDVRYQSGSFEESFSQYLIKKPNEVERWKAAFTQASDLIGWHINGSIFDRSESEYIKDIVEAVIEKLSSMSTSVSEELVGIDVQMKKILWLIEQEHIRVIGIWGMGGIGKTTLAEAVYNEVLSSSKFDVFHFLQNVREKSSEKNGMQVLQEELLSKLLKGDIYIDTPSIGSTLIKDRLCNIRVLVVFDDVNHLDQIKRLGVQHFGPGSKIIVTSRDKQVLRNIEGRKVLHEVKELRKDASLQLFCKFAFKQYNPVADFRDLSMKFLRYAGGNPLALTVLGAALYQKTRGEWESALDKLEKYPEQDIFGPLKISFDGLDRLERNIFLDIACFFMGRVKDEVTKLLNCCYSKGAEFGISKLVDKCLINVRYYPYLWMHDLLKEMGRDIVRQESEDPGKRSRLWMPEEVYHVFKHNKGTESIRGIYLDMSKVKALHISPTIFKKMDNLIFIKFYDKEKFYVEEQFYDDFHRNKLLLANGDLAYLPDELRYFHWDYSPLKSLPSSFSPSNLVELRLPHANVEQLWDGDQDIVNLRVMDLRWCKNLRKIPNLSGAINLEILWCGGCKSLVELPCMTHLVSLKDLHLSACPITKFPEIPTKLEELSLDGTQIEEVPSIIGSLKKLQSLDMSGTKIRNIPSSIVQLDAIEHINLSDCPNIIEFLTPIEEVPSSIPRLQRLTELNVSNCKSLKSLSELPSWLECLAAEDCTSLERVSFRDDNYQHEFVDDLLTLFGFANCFNLNQDAQENIIAASMIRILSMAKQSAEQFDVNDEDESNQVFCYLPGSEISDKFENWGRNSSVTVKLGSSNSSRRRFLCFALCLVLNFEHCPEFNWLYIHSEYQLKGTDVWDQDFKRMWYQEWEKPIRVGCSNEHVFVLFRHDMVHKDMHYQEASFDFNVVGEYFHNAEFCDEEKIKVEKCGVHVFYVDAESFSSVDESFSSDDDCALYGSYSNMWPTENGVTTPDCICSNCLLFILFLLSSPKRCLLEFNWMTHLYLGAVQSHLLQGLLLLACFLTVAAWLVSGHWILNSLLERLFLRLMSRPQWQHNEHQTLFTGPGGSIADFMMLGLGHMV</sequence>
<dbReference type="Pfam" id="PF01582">
    <property type="entry name" value="TIR"/>
    <property type="match status" value="1"/>
</dbReference>
<dbReference type="InterPro" id="IPR044974">
    <property type="entry name" value="Disease_R_plants"/>
</dbReference>
<dbReference type="PANTHER" id="PTHR11017">
    <property type="entry name" value="LEUCINE-RICH REPEAT-CONTAINING PROTEIN"/>
    <property type="match status" value="1"/>
</dbReference>
<evidence type="ECO:0000256" key="6">
    <source>
        <dbReference type="ARBA" id="ARBA00023027"/>
    </source>
</evidence>
<keyword evidence="11" id="KW-1185">Reference proteome</keyword>
<feature type="transmembrane region" description="Helical" evidence="8">
    <location>
        <begin position="7"/>
        <end position="27"/>
    </location>
</feature>
<keyword evidence="8" id="KW-1133">Transmembrane helix</keyword>
<dbReference type="InterPro" id="IPR000157">
    <property type="entry name" value="TIR_dom"/>
</dbReference>
<dbReference type="InterPro" id="IPR011713">
    <property type="entry name" value="Leu-rich_rpt_3"/>
</dbReference>
<evidence type="ECO:0000256" key="4">
    <source>
        <dbReference type="ARBA" id="ARBA00022801"/>
    </source>
</evidence>
<keyword evidence="8" id="KW-0812">Transmembrane</keyword>
<evidence type="ECO:0000256" key="7">
    <source>
        <dbReference type="ARBA" id="ARBA00047304"/>
    </source>
</evidence>
<dbReference type="InterPro" id="IPR027417">
    <property type="entry name" value="P-loop_NTPase"/>
</dbReference>
<evidence type="ECO:0000256" key="3">
    <source>
        <dbReference type="ARBA" id="ARBA00022737"/>
    </source>
</evidence>
<dbReference type="PRINTS" id="PR00364">
    <property type="entry name" value="DISEASERSIST"/>
</dbReference>
<evidence type="ECO:0000259" key="9">
    <source>
        <dbReference type="PROSITE" id="PS50104"/>
    </source>
</evidence>
<organism evidence="10 11">
    <name type="scientific">Corchorus olitorius</name>
    <dbReference type="NCBI Taxonomy" id="93759"/>
    <lineage>
        <taxon>Eukaryota</taxon>
        <taxon>Viridiplantae</taxon>
        <taxon>Streptophyta</taxon>
        <taxon>Embryophyta</taxon>
        <taxon>Tracheophyta</taxon>
        <taxon>Spermatophyta</taxon>
        <taxon>Magnoliopsida</taxon>
        <taxon>eudicotyledons</taxon>
        <taxon>Gunneridae</taxon>
        <taxon>Pentapetalae</taxon>
        <taxon>rosids</taxon>
        <taxon>malvids</taxon>
        <taxon>Malvales</taxon>
        <taxon>Malvaceae</taxon>
        <taxon>Grewioideae</taxon>
        <taxon>Apeibeae</taxon>
        <taxon>Corchorus</taxon>
    </lineage>
</organism>
<dbReference type="SUPFAM" id="SSF52200">
    <property type="entry name" value="Toll/Interleukin receptor TIR domain"/>
    <property type="match status" value="1"/>
</dbReference>
<dbReference type="Gene3D" id="3.80.10.10">
    <property type="entry name" value="Ribonuclease Inhibitor"/>
    <property type="match status" value="2"/>
</dbReference>
<accession>A0A1R3HZP0</accession>
<dbReference type="GO" id="GO:0006952">
    <property type="term" value="P:defense response"/>
    <property type="evidence" value="ECO:0007669"/>
    <property type="project" value="UniProtKB-KW"/>
</dbReference>
<keyword evidence="4" id="KW-0378">Hydrolase</keyword>
<dbReference type="Pfam" id="PF20160">
    <property type="entry name" value="C-JID"/>
    <property type="match status" value="1"/>
</dbReference>
<dbReference type="InterPro" id="IPR032675">
    <property type="entry name" value="LRR_dom_sf"/>
</dbReference>
<dbReference type="AlphaFoldDB" id="A0A1R3HZP0"/>
<dbReference type="InterPro" id="IPR058192">
    <property type="entry name" value="WHD_ROQ1-like"/>
</dbReference>
<dbReference type="InterPro" id="IPR035897">
    <property type="entry name" value="Toll_tir_struct_dom_sf"/>
</dbReference>
<dbReference type="SUPFAM" id="SSF52058">
    <property type="entry name" value="L domain-like"/>
    <property type="match status" value="1"/>
</dbReference>
<dbReference type="PANTHER" id="PTHR11017:SF479">
    <property type="entry name" value="DISEASE RESISTANCE PROTEIN (TIR-NBS-LRR CLASS) FAMILY"/>
    <property type="match status" value="1"/>
</dbReference>
<evidence type="ECO:0000313" key="10">
    <source>
        <dbReference type="EMBL" id="OMO75804.1"/>
    </source>
</evidence>
<keyword evidence="3" id="KW-0677">Repeat</keyword>
<dbReference type="SUPFAM" id="SSF52540">
    <property type="entry name" value="P-loop containing nucleoside triphosphate hydrolases"/>
    <property type="match status" value="1"/>
</dbReference>
<dbReference type="Gene3D" id="3.40.50.300">
    <property type="entry name" value="P-loop containing nucleotide triphosphate hydrolases"/>
    <property type="match status" value="1"/>
</dbReference>
<dbReference type="Pfam" id="PF07725">
    <property type="entry name" value="LRR_3"/>
    <property type="match status" value="1"/>
</dbReference>
<dbReference type="EMBL" id="AWUE01019152">
    <property type="protein sequence ID" value="OMO75804.1"/>
    <property type="molecule type" value="Genomic_DNA"/>
</dbReference>
<keyword evidence="6" id="KW-0520">NAD</keyword>
<dbReference type="InterPro" id="IPR045344">
    <property type="entry name" value="C-JID"/>
</dbReference>
<protein>
    <recommendedName>
        <fullName evidence="1">ADP-ribosyl cyclase/cyclic ADP-ribose hydrolase</fullName>
        <ecNumber evidence="1">3.2.2.6</ecNumber>
    </recommendedName>
</protein>
<evidence type="ECO:0000313" key="11">
    <source>
        <dbReference type="Proteomes" id="UP000187203"/>
    </source>
</evidence>
<dbReference type="InterPro" id="IPR036390">
    <property type="entry name" value="WH_DNA-bd_sf"/>
</dbReference>
<dbReference type="GO" id="GO:0043531">
    <property type="term" value="F:ADP binding"/>
    <property type="evidence" value="ECO:0007669"/>
    <property type="project" value="InterPro"/>
</dbReference>
<dbReference type="SUPFAM" id="SSF46785">
    <property type="entry name" value="Winged helix' DNA-binding domain"/>
    <property type="match status" value="1"/>
</dbReference>
<dbReference type="OrthoDB" id="1357022at2759"/>
<feature type="transmembrane region" description="Helical" evidence="8">
    <location>
        <begin position="1199"/>
        <end position="1223"/>
    </location>
</feature>
<keyword evidence="8" id="KW-0472">Membrane</keyword>
<dbReference type="Pfam" id="PF00931">
    <property type="entry name" value="NB-ARC"/>
    <property type="match status" value="1"/>
</dbReference>
<dbReference type="PROSITE" id="PS50104">
    <property type="entry name" value="TIR"/>
    <property type="match status" value="1"/>
</dbReference>
<dbReference type="Gene3D" id="3.40.50.10140">
    <property type="entry name" value="Toll/interleukin-1 receptor homology (TIR) domain"/>
    <property type="match status" value="1"/>
</dbReference>
<dbReference type="InterPro" id="IPR055414">
    <property type="entry name" value="LRR_R13L4/SHOC2-like"/>
</dbReference>
<comment type="caution">
    <text evidence="10">The sequence shown here is derived from an EMBL/GenBank/DDBJ whole genome shotgun (WGS) entry which is preliminary data.</text>
</comment>
<dbReference type="GO" id="GO:0051707">
    <property type="term" value="P:response to other organism"/>
    <property type="evidence" value="ECO:0007669"/>
    <property type="project" value="UniProtKB-ARBA"/>
</dbReference>
<dbReference type="EC" id="3.2.2.6" evidence="1"/>
<feature type="transmembrane region" description="Helical" evidence="8">
    <location>
        <begin position="33"/>
        <end position="54"/>
    </location>
</feature>
<gene>
    <name evidence="10" type="ORF">COLO4_25864</name>
</gene>
<proteinExistence type="predicted"/>
<dbReference type="GO" id="GO:0007165">
    <property type="term" value="P:signal transduction"/>
    <property type="evidence" value="ECO:0007669"/>
    <property type="project" value="InterPro"/>
</dbReference>
<evidence type="ECO:0000256" key="1">
    <source>
        <dbReference type="ARBA" id="ARBA00011982"/>
    </source>
</evidence>
<dbReference type="Pfam" id="PF23282">
    <property type="entry name" value="WHD_ROQ1"/>
    <property type="match status" value="1"/>
</dbReference>
<dbReference type="Gene3D" id="1.10.8.430">
    <property type="entry name" value="Helical domain of apoptotic protease-activating factors"/>
    <property type="match status" value="1"/>
</dbReference>
<keyword evidence="5" id="KW-0611">Plant defense</keyword>
<dbReference type="GO" id="GO:0061809">
    <property type="term" value="F:NAD+ nucleosidase activity, cyclic ADP-ribose generating"/>
    <property type="evidence" value="ECO:0007669"/>
    <property type="project" value="UniProtKB-EC"/>
</dbReference>
<reference evidence="11" key="1">
    <citation type="submission" date="2013-09" db="EMBL/GenBank/DDBJ databases">
        <title>Corchorus olitorius genome sequencing.</title>
        <authorList>
            <person name="Alam M."/>
            <person name="Haque M.S."/>
            <person name="Islam M.S."/>
            <person name="Emdad E.M."/>
            <person name="Islam M.M."/>
            <person name="Ahmed B."/>
            <person name="Halim A."/>
            <person name="Hossen Q.M.M."/>
            <person name="Hossain M.Z."/>
            <person name="Ahmed R."/>
            <person name="Khan M.M."/>
            <person name="Islam R."/>
            <person name="Rashid M.M."/>
            <person name="Khan S.A."/>
            <person name="Rahman M.S."/>
            <person name="Alam M."/>
            <person name="Yahiya A.S."/>
            <person name="Khan M.S."/>
            <person name="Azam M.S."/>
            <person name="Haque T."/>
            <person name="Lashkar M.Z.H."/>
            <person name="Akhand A.I."/>
            <person name="Morshed G."/>
            <person name="Roy S."/>
            <person name="Uddin K.S."/>
            <person name="Rabeya T."/>
            <person name="Hossain A.S."/>
            <person name="Chowdhury A."/>
            <person name="Snigdha A.R."/>
            <person name="Mortoza M.S."/>
            <person name="Matin S.A."/>
            <person name="Hoque S.M.E."/>
            <person name="Islam M.K."/>
            <person name="Roy D.K."/>
            <person name="Haider R."/>
            <person name="Moosa M.M."/>
            <person name="Elias S.M."/>
            <person name="Hasan A.M."/>
            <person name="Jahan S."/>
            <person name="Shafiuddin M."/>
            <person name="Mahmood N."/>
            <person name="Shommy N.S."/>
        </authorList>
    </citation>
    <scope>NUCLEOTIDE SEQUENCE [LARGE SCALE GENOMIC DNA]</scope>
    <source>
        <strain evidence="11">cv. O-4</strain>
    </source>
</reference>
<name>A0A1R3HZP0_9ROSI</name>
<dbReference type="FunFam" id="3.40.50.10140:FF:000007">
    <property type="entry name" value="Disease resistance protein (TIR-NBS-LRR class)"/>
    <property type="match status" value="1"/>
</dbReference>
<dbReference type="InterPro" id="IPR042197">
    <property type="entry name" value="Apaf_helical"/>
</dbReference>
<evidence type="ECO:0000256" key="2">
    <source>
        <dbReference type="ARBA" id="ARBA00022614"/>
    </source>
</evidence>
<comment type="catalytic activity">
    <reaction evidence="7">
        <text>NAD(+) + H2O = ADP-D-ribose + nicotinamide + H(+)</text>
        <dbReference type="Rhea" id="RHEA:16301"/>
        <dbReference type="ChEBI" id="CHEBI:15377"/>
        <dbReference type="ChEBI" id="CHEBI:15378"/>
        <dbReference type="ChEBI" id="CHEBI:17154"/>
        <dbReference type="ChEBI" id="CHEBI:57540"/>
        <dbReference type="ChEBI" id="CHEBI:57967"/>
        <dbReference type="EC" id="3.2.2.6"/>
    </reaction>
    <physiologicalReaction direction="left-to-right" evidence="7">
        <dbReference type="Rhea" id="RHEA:16302"/>
    </physiologicalReaction>
</comment>
<evidence type="ECO:0000256" key="5">
    <source>
        <dbReference type="ARBA" id="ARBA00022821"/>
    </source>
</evidence>
<dbReference type="Proteomes" id="UP000187203">
    <property type="component" value="Unassembled WGS sequence"/>
</dbReference>
<dbReference type="InterPro" id="IPR002182">
    <property type="entry name" value="NB-ARC"/>
</dbReference>
<dbReference type="Pfam" id="PF23598">
    <property type="entry name" value="LRR_14"/>
    <property type="match status" value="1"/>
</dbReference>
<dbReference type="SMART" id="SM00255">
    <property type="entry name" value="TIR"/>
    <property type="match status" value="1"/>
</dbReference>
<evidence type="ECO:0000256" key="8">
    <source>
        <dbReference type="SAM" id="Phobius"/>
    </source>
</evidence>
<keyword evidence="2" id="KW-0433">Leucine-rich repeat</keyword>
<feature type="domain" description="TIR" evidence="9">
    <location>
        <begin position="98"/>
        <end position="265"/>
    </location>
</feature>